<accession>C9MPR5</accession>
<dbReference type="Proteomes" id="UP000003327">
    <property type="component" value="Unassembled WGS sequence"/>
</dbReference>
<evidence type="ECO:0000313" key="2">
    <source>
        <dbReference type="EMBL" id="EEX18418.1"/>
    </source>
</evidence>
<dbReference type="HOGENOM" id="CLU_949456_0_0_10"/>
<dbReference type="Pfam" id="PF08800">
    <property type="entry name" value="BT4734-like_N"/>
    <property type="match status" value="1"/>
</dbReference>
<dbReference type="RefSeq" id="WP_004383278.1">
    <property type="nucleotide sequence ID" value="NZ_GG698714.1"/>
</dbReference>
<gene>
    <name evidence="2" type="ORF">HMPREF0973_01606</name>
</gene>
<dbReference type="OrthoDB" id="2781056at2"/>
<name>C9MPR5_9BACT</name>
<protein>
    <submittedName>
        <fullName evidence="2">VirE N-terminal domain protein</fullName>
    </submittedName>
</protein>
<organism evidence="2 3">
    <name type="scientific">Prevotella veroralis F0319</name>
    <dbReference type="NCBI Taxonomy" id="649761"/>
    <lineage>
        <taxon>Bacteria</taxon>
        <taxon>Pseudomonadati</taxon>
        <taxon>Bacteroidota</taxon>
        <taxon>Bacteroidia</taxon>
        <taxon>Bacteroidales</taxon>
        <taxon>Prevotellaceae</taxon>
        <taxon>Prevotella</taxon>
    </lineage>
</organism>
<evidence type="ECO:0000259" key="1">
    <source>
        <dbReference type="Pfam" id="PF08800"/>
    </source>
</evidence>
<reference evidence="2 3" key="1">
    <citation type="submission" date="2009-09" db="EMBL/GenBank/DDBJ databases">
        <authorList>
            <person name="Weinstock G."/>
            <person name="Sodergren E."/>
            <person name="Clifton S."/>
            <person name="Fulton L."/>
            <person name="Fulton B."/>
            <person name="Courtney L."/>
            <person name="Fronick C."/>
            <person name="Harrison M."/>
            <person name="Strong C."/>
            <person name="Farmer C."/>
            <person name="Delahaunty K."/>
            <person name="Markovic C."/>
            <person name="Hall O."/>
            <person name="Minx P."/>
            <person name="Tomlinson C."/>
            <person name="Mitreva M."/>
            <person name="Nelson J."/>
            <person name="Hou S."/>
            <person name="Wollam A."/>
            <person name="Pepin K.H."/>
            <person name="Johnson M."/>
            <person name="Bhonagiri V."/>
            <person name="Nash W.E."/>
            <person name="Warren W."/>
            <person name="Chinwalla A."/>
            <person name="Mardis E.R."/>
            <person name="Wilson R.K."/>
        </authorList>
    </citation>
    <scope>NUCLEOTIDE SEQUENCE [LARGE SCALE GENOMIC DNA]</scope>
    <source>
        <strain evidence="2 3">F0319</strain>
    </source>
</reference>
<dbReference type="AlphaFoldDB" id="C9MPR5"/>
<proteinExistence type="predicted"/>
<keyword evidence="3" id="KW-1185">Reference proteome</keyword>
<dbReference type="eggNOG" id="COG5545">
    <property type="taxonomic scope" value="Bacteria"/>
</dbReference>
<dbReference type="InterPro" id="IPR014907">
    <property type="entry name" value="BT4734-like_N"/>
</dbReference>
<dbReference type="STRING" id="649761.HMPREF0973_01606"/>
<sequence>MVIVTIAKRGRIKGKIDIITAINEGKKHIQQIDEIRKIDKAKNHALYNNLKGKLLAFTPSCVCEGETLKKENVVKINNVIAIDIDGQDNPNLSVYNMKEIVTKLPFVRYCAMSVGGKGIYCLIPFKKEYANKDNFKEVFNALQSDFKELGIVIDKQCWNHNRQRYVSYDTNEYWNDSCVLYDKKLTIPNNNRPQISLRATQGVSMKEGTDRPITQRDKNKLRMVFDDIMANNIIVTRNHTDTLTLCNIFYNAFGYDGLQCVQILRQQRKGYDAAKLDNTFEYVANSSYQPCRINLFFDMYKKAKNNTLN</sequence>
<dbReference type="EMBL" id="ACVA01000036">
    <property type="protein sequence ID" value="EEX18418.1"/>
    <property type="molecule type" value="Genomic_DNA"/>
</dbReference>
<feature type="domain" description="BT4734-like N-terminal" evidence="1">
    <location>
        <begin position="50"/>
        <end position="173"/>
    </location>
</feature>
<comment type="caution">
    <text evidence="2">The sequence shown here is derived from an EMBL/GenBank/DDBJ whole genome shotgun (WGS) entry which is preliminary data.</text>
</comment>
<evidence type="ECO:0000313" key="3">
    <source>
        <dbReference type="Proteomes" id="UP000003327"/>
    </source>
</evidence>